<dbReference type="Proteomes" id="UP001432027">
    <property type="component" value="Unassembled WGS sequence"/>
</dbReference>
<evidence type="ECO:0000313" key="1">
    <source>
        <dbReference type="EMBL" id="GMS91340.1"/>
    </source>
</evidence>
<protein>
    <submittedName>
        <fullName evidence="1">Uncharacterized protein</fullName>
    </submittedName>
</protein>
<name>A0AAV5T717_9BILA</name>
<comment type="caution">
    <text evidence="1">The sequence shown here is derived from an EMBL/GenBank/DDBJ whole genome shotgun (WGS) entry which is preliminary data.</text>
</comment>
<feature type="non-terminal residue" evidence="1">
    <location>
        <position position="105"/>
    </location>
</feature>
<dbReference type="AlphaFoldDB" id="A0AAV5T717"/>
<proteinExistence type="predicted"/>
<keyword evidence="2" id="KW-1185">Reference proteome</keyword>
<dbReference type="EMBL" id="BTSX01000003">
    <property type="protein sequence ID" value="GMS91340.1"/>
    <property type="molecule type" value="Genomic_DNA"/>
</dbReference>
<organism evidence="1 2">
    <name type="scientific">Pristionchus entomophagus</name>
    <dbReference type="NCBI Taxonomy" id="358040"/>
    <lineage>
        <taxon>Eukaryota</taxon>
        <taxon>Metazoa</taxon>
        <taxon>Ecdysozoa</taxon>
        <taxon>Nematoda</taxon>
        <taxon>Chromadorea</taxon>
        <taxon>Rhabditida</taxon>
        <taxon>Rhabditina</taxon>
        <taxon>Diplogasteromorpha</taxon>
        <taxon>Diplogasteroidea</taxon>
        <taxon>Neodiplogasteridae</taxon>
        <taxon>Pristionchus</taxon>
    </lineage>
</organism>
<feature type="non-terminal residue" evidence="1">
    <location>
        <position position="1"/>
    </location>
</feature>
<accession>A0AAV5T717</accession>
<evidence type="ECO:0000313" key="2">
    <source>
        <dbReference type="Proteomes" id="UP001432027"/>
    </source>
</evidence>
<reference evidence="1" key="1">
    <citation type="submission" date="2023-10" db="EMBL/GenBank/DDBJ databases">
        <title>Genome assembly of Pristionchus species.</title>
        <authorList>
            <person name="Yoshida K."/>
            <person name="Sommer R.J."/>
        </authorList>
    </citation>
    <scope>NUCLEOTIDE SEQUENCE</scope>
    <source>
        <strain evidence="1">RS0144</strain>
    </source>
</reference>
<gene>
    <name evidence="1" type="ORF">PENTCL1PPCAC_13515</name>
</gene>
<sequence>ESPLPLSMIDIPLCRDSVRESLQLAAQLLPSPPRAFMTVIRIIELPRCLSHRFRHLLVSIGAFPSACRGSSEEFDVLAVQERRAFGSSYENYKAETDEEKNSHLQ</sequence>